<dbReference type="AlphaFoldDB" id="A0A453ANN3"/>
<dbReference type="Gramene" id="AET2Gv20208600.1">
    <property type="protein sequence ID" value="AET2Gv20208600.1"/>
    <property type="gene ID" value="AET2Gv20208600"/>
</dbReference>
<dbReference type="EnsemblPlants" id="AET2Gv20208600.1">
    <property type="protein sequence ID" value="AET2Gv20208600.1"/>
    <property type="gene ID" value="AET2Gv20208600"/>
</dbReference>
<reference evidence="1" key="5">
    <citation type="journal article" date="2021" name="G3 (Bethesda)">
        <title>Aegilops tauschii genome assembly Aet v5.0 features greater sequence contiguity and improved annotation.</title>
        <authorList>
            <person name="Wang L."/>
            <person name="Zhu T."/>
            <person name="Rodriguez J.C."/>
            <person name="Deal K.R."/>
            <person name="Dubcovsky J."/>
            <person name="McGuire P.E."/>
            <person name="Lux T."/>
            <person name="Spannagl M."/>
            <person name="Mayer K.F.X."/>
            <person name="Baldrich P."/>
            <person name="Meyers B.C."/>
            <person name="Huo N."/>
            <person name="Gu Y.Q."/>
            <person name="Zhou H."/>
            <person name="Devos K.M."/>
            <person name="Bennetzen J.L."/>
            <person name="Unver T."/>
            <person name="Budak H."/>
            <person name="Gulick P.J."/>
            <person name="Galiba G."/>
            <person name="Kalapos B."/>
            <person name="Nelson D.R."/>
            <person name="Li P."/>
            <person name="You F.M."/>
            <person name="Luo M.C."/>
            <person name="Dvorak J."/>
        </authorList>
    </citation>
    <scope>NUCLEOTIDE SEQUENCE [LARGE SCALE GENOMIC DNA]</scope>
    <source>
        <strain evidence="1">cv. AL8/78</strain>
    </source>
</reference>
<sequence length="220" mass="23303">MYTAKLHRRLSSISTTDSRFDPLKCLTASSSETPLRLAASSSIASSVATFAVVGSVPCSSIFCSFFTGSSAESRVPSVWDLFVAALESQAPDMMTGSPGSPFSRASLPWEQGFADSAVWAGDPSVGALPKVFSNTPRSSAAKNILIISYVIFSGSSSFIGFNLSRDPTFAMARRICEAISGVSPVSSKNLFQFISHPSRAASSMYEITVCSFIGTALRKC</sequence>
<reference evidence="1" key="4">
    <citation type="submission" date="2019-03" db="UniProtKB">
        <authorList>
            <consortium name="EnsemblPlants"/>
        </authorList>
    </citation>
    <scope>IDENTIFICATION</scope>
</reference>
<reference evidence="1" key="3">
    <citation type="journal article" date="2017" name="Nature">
        <title>Genome sequence of the progenitor of the wheat D genome Aegilops tauschii.</title>
        <authorList>
            <person name="Luo M.C."/>
            <person name="Gu Y.Q."/>
            <person name="Puiu D."/>
            <person name="Wang H."/>
            <person name="Twardziok S.O."/>
            <person name="Deal K.R."/>
            <person name="Huo N."/>
            <person name="Zhu T."/>
            <person name="Wang L."/>
            <person name="Wang Y."/>
            <person name="McGuire P.E."/>
            <person name="Liu S."/>
            <person name="Long H."/>
            <person name="Ramasamy R.K."/>
            <person name="Rodriguez J.C."/>
            <person name="Van S.L."/>
            <person name="Yuan L."/>
            <person name="Wang Z."/>
            <person name="Xia Z."/>
            <person name="Xiao L."/>
            <person name="Anderson O.D."/>
            <person name="Ouyang S."/>
            <person name="Liang Y."/>
            <person name="Zimin A.V."/>
            <person name="Pertea G."/>
            <person name="Qi P."/>
            <person name="Bennetzen J.L."/>
            <person name="Dai X."/>
            <person name="Dawson M.W."/>
            <person name="Muller H.G."/>
            <person name="Kugler K."/>
            <person name="Rivarola-Duarte L."/>
            <person name="Spannagl M."/>
            <person name="Mayer K.F.X."/>
            <person name="Lu F.H."/>
            <person name="Bevan M.W."/>
            <person name="Leroy P."/>
            <person name="Li P."/>
            <person name="You F.M."/>
            <person name="Sun Q."/>
            <person name="Liu Z."/>
            <person name="Lyons E."/>
            <person name="Wicker T."/>
            <person name="Salzberg S.L."/>
            <person name="Devos K.M."/>
            <person name="Dvorak J."/>
        </authorList>
    </citation>
    <scope>NUCLEOTIDE SEQUENCE [LARGE SCALE GENOMIC DNA]</scope>
    <source>
        <strain evidence="1">cv. AL8/78</strain>
    </source>
</reference>
<proteinExistence type="predicted"/>
<evidence type="ECO:0000313" key="1">
    <source>
        <dbReference type="EnsemblPlants" id="AET2Gv20208600.1"/>
    </source>
</evidence>
<evidence type="ECO:0000313" key="2">
    <source>
        <dbReference type="Proteomes" id="UP000015105"/>
    </source>
</evidence>
<name>A0A453ANN3_AEGTS</name>
<keyword evidence="2" id="KW-1185">Reference proteome</keyword>
<protein>
    <submittedName>
        <fullName evidence="1">Uncharacterized protein</fullName>
    </submittedName>
</protein>
<dbReference type="Proteomes" id="UP000015105">
    <property type="component" value="Chromosome 2D"/>
</dbReference>
<reference evidence="2" key="2">
    <citation type="journal article" date="2017" name="Nat. Plants">
        <title>The Aegilops tauschii genome reveals multiple impacts of transposons.</title>
        <authorList>
            <person name="Zhao G."/>
            <person name="Zou C."/>
            <person name="Li K."/>
            <person name="Wang K."/>
            <person name="Li T."/>
            <person name="Gao L."/>
            <person name="Zhang X."/>
            <person name="Wang H."/>
            <person name="Yang Z."/>
            <person name="Liu X."/>
            <person name="Jiang W."/>
            <person name="Mao L."/>
            <person name="Kong X."/>
            <person name="Jiao Y."/>
            <person name="Jia J."/>
        </authorList>
    </citation>
    <scope>NUCLEOTIDE SEQUENCE [LARGE SCALE GENOMIC DNA]</scope>
    <source>
        <strain evidence="2">cv. AL8/78</strain>
    </source>
</reference>
<reference evidence="2" key="1">
    <citation type="journal article" date="2014" name="Science">
        <title>Ancient hybridizations among the ancestral genomes of bread wheat.</title>
        <authorList>
            <consortium name="International Wheat Genome Sequencing Consortium,"/>
            <person name="Marcussen T."/>
            <person name="Sandve S.R."/>
            <person name="Heier L."/>
            <person name="Spannagl M."/>
            <person name="Pfeifer M."/>
            <person name="Jakobsen K.S."/>
            <person name="Wulff B.B."/>
            <person name="Steuernagel B."/>
            <person name="Mayer K.F."/>
            <person name="Olsen O.A."/>
        </authorList>
    </citation>
    <scope>NUCLEOTIDE SEQUENCE [LARGE SCALE GENOMIC DNA]</scope>
    <source>
        <strain evidence="2">cv. AL8/78</strain>
    </source>
</reference>
<organism evidence="1 2">
    <name type="scientific">Aegilops tauschii subsp. strangulata</name>
    <name type="common">Goatgrass</name>
    <dbReference type="NCBI Taxonomy" id="200361"/>
    <lineage>
        <taxon>Eukaryota</taxon>
        <taxon>Viridiplantae</taxon>
        <taxon>Streptophyta</taxon>
        <taxon>Embryophyta</taxon>
        <taxon>Tracheophyta</taxon>
        <taxon>Spermatophyta</taxon>
        <taxon>Magnoliopsida</taxon>
        <taxon>Liliopsida</taxon>
        <taxon>Poales</taxon>
        <taxon>Poaceae</taxon>
        <taxon>BOP clade</taxon>
        <taxon>Pooideae</taxon>
        <taxon>Triticodae</taxon>
        <taxon>Triticeae</taxon>
        <taxon>Triticinae</taxon>
        <taxon>Aegilops</taxon>
    </lineage>
</organism>
<accession>A0A453ANN3</accession>